<keyword evidence="2" id="KW-1185">Reference proteome</keyword>
<evidence type="ECO:0000313" key="2">
    <source>
        <dbReference type="Proteomes" id="UP000250275"/>
    </source>
</evidence>
<proteinExistence type="predicted"/>
<evidence type="ECO:0000313" key="1">
    <source>
        <dbReference type="EMBL" id="OAD52250.1"/>
    </source>
</evidence>
<accession>A0A310SFR9</accession>
<name>A0A310SFR9_9HYME</name>
<dbReference type="AlphaFoldDB" id="A0A310SFR9"/>
<dbReference type="EMBL" id="KQ775960">
    <property type="protein sequence ID" value="OAD52250.1"/>
    <property type="molecule type" value="Genomic_DNA"/>
</dbReference>
<reference evidence="1 2" key="1">
    <citation type="submission" date="2015-07" db="EMBL/GenBank/DDBJ databases">
        <title>The genome of Eufriesea mexicana.</title>
        <authorList>
            <person name="Pan H."/>
            <person name="Kapheim K."/>
        </authorList>
    </citation>
    <scope>NUCLEOTIDE SEQUENCE [LARGE SCALE GENOMIC DNA]</scope>
    <source>
        <strain evidence="1">0111107269</strain>
        <tissue evidence="1">Whole body</tissue>
    </source>
</reference>
<protein>
    <submittedName>
        <fullName evidence="1">Uncharacterized protein</fullName>
    </submittedName>
</protein>
<dbReference type="Proteomes" id="UP000250275">
    <property type="component" value="Unassembled WGS sequence"/>
</dbReference>
<sequence length="84" mass="9451">MRRRQKDKRETVVRLRISHCPASPRIRTSPPPFPLSHHLTHCYAVPCRAVPLCTSAPLNEVVGSGRLQVGPTCVWSIHDCRRTG</sequence>
<organism evidence="1 2">
    <name type="scientific">Eufriesea mexicana</name>
    <dbReference type="NCBI Taxonomy" id="516756"/>
    <lineage>
        <taxon>Eukaryota</taxon>
        <taxon>Metazoa</taxon>
        <taxon>Ecdysozoa</taxon>
        <taxon>Arthropoda</taxon>
        <taxon>Hexapoda</taxon>
        <taxon>Insecta</taxon>
        <taxon>Pterygota</taxon>
        <taxon>Neoptera</taxon>
        <taxon>Endopterygota</taxon>
        <taxon>Hymenoptera</taxon>
        <taxon>Apocrita</taxon>
        <taxon>Aculeata</taxon>
        <taxon>Apoidea</taxon>
        <taxon>Anthophila</taxon>
        <taxon>Apidae</taxon>
        <taxon>Eufriesea</taxon>
    </lineage>
</organism>
<gene>
    <name evidence="1" type="ORF">WN48_02535</name>
</gene>